<evidence type="ECO:0000313" key="2">
    <source>
        <dbReference type="Proteomes" id="UP000499080"/>
    </source>
</evidence>
<organism evidence="1 2">
    <name type="scientific">Araneus ventricosus</name>
    <name type="common">Orbweaver spider</name>
    <name type="synonym">Epeira ventricosa</name>
    <dbReference type="NCBI Taxonomy" id="182803"/>
    <lineage>
        <taxon>Eukaryota</taxon>
        <taxon>Metazoa</taxon>
        <taxon>Ecdysozoa</taxon>
        <taxon>Arthropoda</taxon>
        <taxon>Chelicerata</taxon>
        <taxon>Arachnida</taxon>
        <taxon>Araneae</taxon>
        <taxon>Araneomorphae</taxon>
        <taxon>Entelegynae</taxon>
        <taxon>Araneoidea</taxon>
        <taxon>Araneidae</taxon>
        <taxon>Araneus</taxon>
    </lineage>
</organism>
<keyword evidence="2" id="KW-1185">Reference proteome</keyword>
<comment type="caution">
    <text evidence="1">The sequence shown here is derived from an EMBL/GenBank/DDBJ whole genome shotgun (WGS) entry which is preliminary data.</text>
</comment>
<gene>
    <name evidence="1" type="ORF">AVEN_108394_1</name>
</gene>
<dbReference type="AlphaFoldDB" id="A0A4Y2CVK3"/>
<sequence length="111" mass="12216">MGLGKTREQFQNSFFSEGMRVDVKYCDSGEECQITQTVKTSDNVPSTPVAEPELSGQVGKIDLVGLIDPLTCVLWIVDQHTRWGETTPLTSLKDQVTCEVSLSIFSKTGKC</sequence>
<protein>
    <recommendedName>
        <fullName evidence="3">Integrase catalytic domain-containing protein</fullName>
    </recommendedName>
</protein>
<dbReference type="Proteomes" id="UP000499080">
    <property type="component" value="Unassembled WGS sequence"/>
</dbReference>
<reference evidence="1 2" key="1">
    <citation type="journal article" date="2019" name="Sci. Rep.">
        <title>Orb-weaving spider Araneus ventricosus genome elucidates the spidroin gene catalogue.</title>
        <authorList>
            <person name="Kono N."/>
            <person name="Nakamura H."/>
            <person name="Ohtoshi R."/>
            <person name="Moran D.A.P."/>
            <person name="Shinohara A."/>
            <person name="Yoshida Y."/>
            <person name="Fujiwara M."/>
            <person name="Mori M."/>
            <person name="Tomita M."/>
            <person name="Arakawa K."/>
        </authorList>
    </citation>
    <scope>NUCLEOTIDE SEQUENCE [LARGE SCALE GENOMIC DNA]</scope>
</reference>
<name>A0A4Y2CVK3_ARAVE</name>
<proteinExistence type="predicted"/>
<evidence type="ECO:0000313" key="1">
    <source>
        <dbReference type="EMBL" id="GBM08403.1"/>
    </source>
</evidence>
<accession>A0A4Y2CVK3</accession>
<dbReference type="EMBL" id="BGPR01000256">
    <property type="protein sequence ID" value="GBM08403.1"/>
    <property type="molecule type" value="Genomic_DNA"/>
</dbReference>
<evidence type="ECO:0008006" key="3">
    <source>
        <dbReference type="Google" id="ProtNLM"/>
    </source>
</evidence>